<name>A0A1S7S0S4_9HYPH</name>
<dbReference type="Pfam" id="PF22039">
    <property type="entry name" value="HUTI_composite_bact"/>
    <property type="match status" value="1"/>
</dbReference>
<dbReference type="InterPro" id="IPR054418">
    <property type="entry name" value="MQNX/HUTI_composite_N"/>
</dbReference>
<proteinExistence type="inferred from homology"/>
<sequence>MGNYLLLHGTIVTVDRERRIIEDGGLAIQDDRIVDIGPAGELASRHPGKQIIDCRGKLIIPGLIDAHGHAGHALIRSIAADTNAMWMKVVTPTYYHYVTRDYWYADGLVSGIERLRAGVTTGASIITSMPRADDPLFAINHARAYEEIGLREIICVGPSGLPWPHPVTRWESGSPERRHISFEEMIEGSEATIEALNGTADGRISVFLTPFTIVPSVEPSNASTPDQSVKLTENDRMQARRIRETARKTGVRLHSDAFAGQIRMAFQDKENALLGPDIHLQHCWGISHDEIDILAETGTRVTHAPPGRATPIMEMMSKGIRVAITTDGAAPSRHFDMLQTARLAQFTQHLLHNHDRYLLPPGKIFEMITIDAAHAIGMENEIGSLEIGKKADVVIIDMRKPHLMPMWMPVHRLVHQVLGSDVDTVFVDGRMLMENGRVLTTDVDAALNFGQREALALAARAGLEAHMHDPGWGRLLRTFEEPVHPPRPPEPAAHGQQGGTDQEEGNGPAFFR</sequence>
<dbReference type="PANTHER" id="PTHR43794:SF11">
    <property type="entry name" value="AMIDOHYDROLASE-RELATED DOMAIN-CONTAINING PROTEIN"/>
    <property type="match status" value="1"/>
</dbReference>
<dbReference type="Pfam" id="PF01979">
    <property type="entry name" value="Amidohydro_1"/>
    <property type="match status" value="1"/>
</dbReference>
<dbReference type="PANTHER" id="PTHR43794">
    <property type="entry name" value="AMINOHYDROLASE SSNA-RELATED"/>
    <property type="match status" value="1"/>
</dbReference>
<keyword evidence="4" id="KW-0862">Zinc</keyword>
<dbReference type="STRING" id="1183432.AGR3A_Lc180010"/>
<protein>
    <submittedName>
        <fullName evidence="8">Chlorohydrolase</fullName>
    </submittedName>
</protein>
<gene>
    <name evidence="8" type="ORF">AGR3A_Lc180010</name>
</gene>
<dbReference type="SUPFAM" id="SSF51556">
    <property type="entry name" value="Metallo-dependent hydrolases"/>
    <property type="match status" value="1"/>
</dbReference>
<dbReference type="Gene3D" id="2.30.40.10">
    <property type="entry name" value="Urease, subunit C, domain 1"/>
    <property type="match status" value="1"/>
</dbReference>
<organism evidence="8 9">
    <name type="scientific">Agrobacterium tomkonis CFBP 6623</name>
    <dbReference type="NCBI Taxonomy" id="1183432"/>
    <lineage>
        <taxon>Bacteria</taxon>
        <taxon>Pseudomonadati</taxon>
        <taxon>Pseudomonadota</taxon>
        <taxon>Alphaproteobacteria</taxon>
        <taxon>Hyphomicrobiales</taxon>
        <taxon>Rhizobiaceae</taxon>
        <taxon>Rhizobium/Agrobacterium group</taxon>
        <taxon>Agrobacterium</taxon>
        <taxon>Agrobacterium tumefaciens complex</taxon>
    </lineage>
</organism>
<reference evidence="9" key="1">
    <citation type="submission" date="2016-01" db="EMBL/GenBank/DDBJ databases">
        <authorList>
            <person name="Regsiter A."/>
            <person name="william w."/>
        </authorList>
    </citation>
    <scope>NUCLEOTIDE SEQUENCE [LARGE SCALE GENOMIC DNA]</scope>
    <source>
        <strain evidence="9">CFBP 6623</strain>
    </source>
</reference>
<accession>A0A1S7S0S4</accession>
<feature type="domain" description="Amidohydrolase-related" evidence="6">
    <location>
        <begin position="59"/>
        <end position="431"/>
    </location>
</feature>
<dbReference type="EMBL" id="FBWK01000054">
    <property type="protein sequence ID" value="CUX60847.1"/>
    <property type="molecule type" value="Genomic_DNA"/>
</dbReference>
<evidence type="ECO:0000256" key="2">
    <source>
        <dbReference type="ARBA" id="ARBA00022723"/>
    </source>
</evidence>
<dbReference type="InterPro" id="IPR050287">
    <property type="entry name" value="MTA/SAH_deaminase"/>
</dbReference>
<dbReference type="Proteomes" id="UP000191988">
    <property type="component" value="Unassembled WGS sequence"/>
</dbReference>
<dbReference type="SUPFAM" id="SSF51338">
    <property type="entry name" value="Composite domain of metallo-dependent hydrolases"/>
    <property type="match status" value="1"/>
</dbReference>
<dbReference type="AlphaFoldDB" id="A0A1S7S0S4"/>
<comment type="similarity">
    <text evidence="1">Belongs to the metallo-dependent hydrolases superfamily. ATZ/TRZ family.</text>
</comment>
<dbReference type="InterPro" id="IPR006680">
    <property type="entry name" value="Amidohydro-rel"/>
</dbReference>
<dbReference type="Gene3D" id="3.20.20.140">
    <property type="entry name" value="Metal-dependent hydrolases"/>
    <property type="match status" value="1"/>
</dbReference>
<dbReference type="GO" id="GO:0046872">
    <property type="term" value="F:metal ion binding"/>
    <property type="evidence" value="ECO:0007669"/>
    <property type="project" value="UniProtKB-KW"/>
</dbReference>
<dbReference type="InterPro" id="IPR011059">
    <property type="entry name" value="Metal-dep_hydrolase_composite"/>
</dbReference>
<evidence type="ECO:0000256" key="5">
    <source>
        <dbReference type="SAM" id="MobiDB-lite"/>
    </source>
</evidence>
<keyword evidence="2" id="KW-0479">Metal-binding</keyword>
<keyword evidence="9" id="KW-1185">Reference proteome</keyword>
<dbReference type="GO" id="GO:0016810">
    <property type="term" value="F:hydrolase activity, acting on carbon-nitrogen (but not peptide) bonds"/>
    <property type="evidence" value="ECO:0007669"/>
    <property type="project" value="InterPro"/>
</dbReference>
<evidence type="ECO:0000313" key="9">
    <source>
        <dbReference type="Proteomes" id="UP000191988"/>
    </source>
</evidence>
<dbReference type="RefSeq" id="WP_080843076.1">
    <property type="nucleotide sequence ID" value="NZ_LT009724.1"/>
</dbReference>
<dbReference type="InterPro" id="IPR032466">
    <property type="entry name" value="Metal_Hydrolase"/>
</dbReference>
<evidence type="ECO:0000256" key="1">
    <source>
        <dbReference type="ARBA" id="ARBA00006745"/>
    </source>
</evidence>
<evidence type="ECO:0000256" key="4">
    <source>
        <dbReference type="ARBA" id="ARBA00022833"/>
    </source>
</evidence>
<keyword evidence="3 8" id="KW-0378">Hydrolase</keyword>
<feature type="region of interest" description="Disordered" evidence="5">
    <location>
        <begin position="479"/>
        <end position="512"/>
    </location>
</feature>
<evidence type="ECO:0000259" key="6">
    <source>
        <dbReference type="Pfam" id="PF01979"/>
    </source>
</evidence>
<evidence type="ECO:0000259" key="7">
    <source>
        <dbReference type="Pfam" id="PF22039"/>
    </source>
</evidence>
<evidence type="ECO:0000313" key="8">
    <source>
        <dbReference type="EMBL" id="CUX60847.1"/>
    </source>
</evidence>
<feature type="domain" description="Aminodeoxyfutalosine deaminase/Imidazolonepropionase-like composite" evidence="7">
    <location>
        <begin position="24"/>
        <end position="48"/>
    </location>
</feature>
<evidence type="ECO:0000256" key="3">
    <source>
        <dbReference type="ARBA" id="ARBA00022801"/>
    </source>
</evidence>